<evidence type="ECO:0000313" key="7">
    <source>
        <dbReference type="Proteomes" id="UP001499984"/>
    </source>
</evidence>
<gene>
    <name evidence="6" type="ORF">GCM10022233_73660</name>
</gene>
<evidence type="ECO:0000313" key="6">
    <source>
        <dbReference type="EMBL" id="GAA4081874.1"/>
    </source>
</evidence>
<keyword evidence="1" id="KW-0949">S-adenosyl-L-methionine</keyword>
<dbReference type="InterPro" id="IPR013785">
    <property type="entry name" value="Aldolase_TIM"/>
</dbReference>
<accession>A0ABP7W7K8</accession>
<dbReference type="PANTHER" id="PTHR43306:SF1">
    <property type="entry name" value="7,8-DIHYDRO-6-HYDROXYMETHYLPTERIN DIMETHYLTRANSFERASE"/>
    <property type="match status" value="1"/>
</dbReference>
<dbReference type="PANTHER" id="PTHR43306">
    <property type="entry name" value="7,8-DIHYDRO-6-HYDROXYMETHYLPTERIN DIMETHYLTRANSFERASE"/>
    <property type="match status" value="1"/>
</dbReference>
<dbReference type="EMBL" id="BAAAZY010000024">
    <property type="protein sequence ID" value="GAA4081874.1"/>
    <property type="molecule type" value="Genomic_DNA"/>
</dbReference>
<evidence type="ECO:0000256" key="3">
    <source>
        <dbReference type="ARBA" id="ARBA00023004"/>
    </source>
</evidence>
<sequence>MLDTFVASEGEAEVVMFSGGEPTIHKHILDFIDLAQARPIRNVTVNTNGIRLATDTNFVAELGKRNRTPGRSVNIYLQFDGFEERTHLEIRGRDLRTLKQRALDTCAEAGLTVTLVAAVERGLNEHELGDIIEYGIDHPAVRSVAFQPVTHSGRHVEFDPLQRLTNPDVIRLINAQRPQWFTKGDFFPVPCCFPTCRSVTYLLVEGNPATAPSSPSRAC</sequence>
<keyword evidence="4" id="KW-0411">Iron-sulfur</keyword>
<protein>
    <recommendedName>
        <fullName evidence="5">Radical SAM core domain-containing protein</fullName>
    </recommendedName>
</protein>
<evidence type="ECO:0000256" key="1">
    <source>
        <dbReference type="ARBA" id="ARBA00022691"/>
    </source>
</evidence>
<dbReference type="SUPFAM" id="SSF102114">
    <property type="entry name" value="Radical SAM enzymes"/>
    <property type="match status" value="1"/>
</dbReference>
<keyword evidence="3" id="KW-0408">Iron</keyword>
<evidence type="ECO:0000256" key="4">
    <source>
        <dbReference type="ARBA" id="ARBA00023014"/>
    </source>
</evidence>
<reference evidence="7" key="1">
    <citation type="journal article" date="2019" name="Int. J. Syst. Evol. Microbiol.">
        <title>The Global Catalogue of Microorganisms (GCM) 10K type strain sequencing project: providing services to taxonomists for standard genome sequencing and annotation.</title>
        <authorList>
            <consortium name="The Broad Institute Genomics Platform"/>
            <consortium name="The Broad Institute Genome Sequencing Center for Infectious Disease"/>
            <person name="Wu L."/>
            <person name="Ma J."/>
        </authorList>
    </citation>
    <scope>NUCLEOTIDE SEQUENCE [LARGE SCALE GENOMIC DNA]</scope>
    <source>
        <strain evidence="7">JCM 16925</strain>
    </source>
</reference>
<evidence type="ECO:0000256" key="2">
    <source>
        <dbReference type="ARBA" id="ARBA00022723"/>
    </source>
</evidence>
<dbReference type="InterPro" id="IPR007197">
    <property type="entry name" value="rSAM"/>
</dbReference>
<dbReference type="Pfam" id="PF04055">
    <property type="entry name" value="Radical_SAM"/>
    <property type="match status" value="1"/>
</dbReference>
<proteinExistence type="predicted"/>
<keyword evidence="7" id="KW-1185">Reference proteome</keyword>
<evidence type="ECO:0000259" key="5">
    <source>
        <dbReference type="Pfam" id="PF04055"/>
    </source>
</evidence>
<comment type="caution">
    <text evidence="6">The sequence shown here is derived from an EMBL/GenBank/DDBJ whole genome shotgun (WGS) entry which is preliminary data.</text>
</comment>
<dbReference type="InterPro" id="IPR034474">
    <property type="entry name" value="Methyltransferase_Class_D"/>
</dbReference>
<feature type="domain" description="Radical SAM core" evidence="5">
    <location>
        <begin position="7"/>
        <end position="134"/>
    </location>
</feature>
<dbReference type="Proteomes" id="UP001499984">
    <property type="component" value="Unassembled WGS sequence"/>
</dbReference>
<dbReference type="CDD" id="cd01335">
    <property type="entry name" value="Radical_SAM"/>
    <property type="match status" value="1"/>
</dbReference>
<dbReference type="Gene3D" id="3.20.20.70">
    <property type="entry name" value="Aldolase class I"/>
    <property type="match status" value="1"/>
</dbReference>
<organism evidence="6 7">
    <name type="scientific">Streptomyces shaanxiensis</name>
    <dbReference type="NCBI Taxonomy" id="653357"/>
    <lineage>
        <taxon>Bacteria</taxon>
        <taxon>Bacillati</taxon>
        <taxon>Actinomycetota</taxon>
        <taxon>Actinomycetes</taxon>
        <taxon>Kitasatosporales</taxon>
        <taxon>Streptomycetaceae</taxon>
        <taxon>Streptomyces</taxon>
    </lineage>
</organism>
<name>A0ABP7W7K8_9ACTN</name>
<keyword evidence="2" id="KW-0479">Metal-binding</keyword>
<dbReference type="InterPro" id="IPR058240">
    <property type="entry name" value="rSAM_sf"/>
</dbReference>